<dbReference type="GO" id="GO:0016020">
    <property type="term" value="C:membrane"/>
    <property type="evidence" value="ECO:0007669"/>
    <property type="project" value="GOC"/>
</dbReference>
<dbReference type="Proteomes" id="UP000036045">
    <property type="component" value="Unassembled WGS sequence"/>
</dbReference>
<comment type="caution">
    <text evidence="4">The sequence shown here is derived from an EMBL/GenBank/DDBJ whole genome shotgun (WGS) entry which is preliminary data.</text>
</comment>
<keyword evidence="1" id="KW-0479">Metal-binding</keyword>
<sequence>MNIVRKRMLLLASLIGICIFFSYYQNNHLSTSSFTLSSLKITKPIKIVQLSDLHSKQFGKEQQRLIQQVKKLNPDLIVFTGDLVDSKKYDEQKSMTLMERLVQLAPTYYVTGNHEYWSGEFPSLEAKLKHAGVFVLRNEQTLVKVGGETINIIGVDDPTFLSGEDNLAEILGGLKDEEHFNLLLSHRPELFSLYEKIDLALTGHAHGGQVRLPFIGGIVAPDQGFMPEYTAGMYKKADTAMIVNRGLGNSIIPQRIFNRPEIIEVVLEKE</sequence>
<organism evidence="4 5">
    <name type="scientific">Niallia circulans</name>
    <name type="common">Bacillus circulans</name>
    <dbReference type="NCBI Taxonomy" id="1397"/>
    <lineage>
        <taxon>Bacteria</taxon>
        <taxon>Bacillati</taxon>
        <taxon>Bacillota</taxon>
        <taxon>Bacilli</taxon>
        <taxon>Bacillales</taxon>
        <taxon>Bacillaceae</taxon>
        <taxon>Niallia</taxon>
    </lineage>
</organism>
<dbReference type="InterPro" id="IPR004843">
    <property type="entry name" value="Calcineurin-like_PHP"/>
</dbReference>
<evidence type="ECO:0000313" key="4">
    <source>
        <dbReference type="EMBL" id="KLV26040.1"/>
    </source>
</evidence>
<dbReference type="GO" id="GO:0008758">
    <property type="term" value="F:UDP-2,3-diacylglucosamine hydrolase activity"/>
    <property type="evidence" value="ECO:0007669"/>
    <property type="project" value="TreeGrafter"/>
</dbReference>
<dbReference type="PANTHER" id="PTHR31302:SF31">
    <property type="entry name" value="PHOSPHODIESTERASE YAEI"/>
    <property type="match status" value="1"/>
</dbReference>
<evidence type="ECO:0000256" key="2">
    <source>
        <dbReference type="ARBA" id="ARBA00022801"/>
    </source>
</evidence>
<dbReference type="AlphaFoldDB" id="A0A0J1LAU6"/>
<evidence type="ECO:0000256" key="1">
    <source>
        <dbReference type="ARBA" id="ARBA00022723"/>
    </source>
</evidence>
<dbReference type="Pfam" id="PF00149">
    <property type="entry name" value="Metallophos"/>
    <property type="match status" value="1"/>
</dbReference>
<dbReference type="PATRIC" id="fig|1397.4.peg.775"/>
<dbReference type="PANTHER" id="PTHR31302">
    <property type="entry name" value="TRANSMEMBRANE PROTEIN WITH METALLOPHOSPHOESTERASE DOMAIN-RELATED"/>
    <property type="match status" value="1"/>
</dbReference>
<feature type="domain" description="Calcineurin-like phosphoesterase" evidence="3">
    <location>
        <begin position="45"/>
        <end position="206"/>
    </location>
</feature>
<dbReference type="Gene3D" id="3.60.21.10">
    <property type="match status" value="1"/>
</dbReference>
<dbReference type="EMBL" id="LDPH01000011">
    <property type="protein sequence ID" value="KLV26040.1"/>
    <property type="molecule type" value="Genomic_DNA"/>
</dbReference>
<accession>A0A0J1LAU6</accession>
<name>A0A0J1LAU6_NIACI</name>
<dbReference type="InterPro" id="IPR029052">
    <property type="entry name" value="Metallo-depent_PP-like"/>
</dbReference>
<dbReference type="CDD" id="cd07385">
    <property type="entry name" value="MPP_YkuE_C"/>
    <property type="match status" value="1"/>
</dbReference>
<gene>
    <name evidence="4" type="ORF">ABW02_13255</name>
</gene>
<keyword evidence="2" id="KW-0378">Hydrolase</keyword>
<dbReference type="GO" id="GO:0046872">
    <property type="term" value="F:metal ion binding"/>
    <property type="evidence" value="ECO:0007669"/>
    <property type="project" value="UniProtKB-KW"/>
</dbReference>
<protein>
    <submittedName>
        <fullName evidence="4">Phosphoesterase</fullName>
    </submittedName>
</protein>
<evidence type="ECO:0000313" key="5">
    <source>
        <dbReference type="Proteomes" id="UP000036045"/>
    </source>
</evidence>
<dbReference type="GO" id="GO:0009245">
    <property type="term" value="P:lipid A biosynthetic process"/>
    <property type="evidence" value="ECO:0007669"/>
    <property type="project" value="TreeGrafter"/>
</dbReference>
<dbReference type="InterPro" id="IPR051158">
    <property type="entry name" value="Metallophosphoesterase_sf"/>
</dbReference>
<keyword evidence="5" id="KW-1185">Reference proteome</keyword>
<proteinExistence type="predicted"/>
<dbReference type="SUPFAM" id="SSF56300">
    <property type="entry name" value="Metallo-dependent phosphatases"/>
    <property type="match status" value="1"/>
</dbReference>
<reference evidence="4 5" key="1">
    <citation type="submission" date="2015-05" db="EMBL/GenBank/DDBJ databases">
        <title>Whole genome sequence and identification of bacterial endophytes from Costus igneus.</title>
        <authorList>
            <person name="Lee Y.P."/>
            <person name="Gan H.M."/>
            <person name="Eng W."/>
            <person name="Wheatley M.S."/>
            <person name="Caraballo A."/>
            <person name="Polter S."/>
            <person name="Savka M.A."/>
            <person name="Hudson A.O."/>
        </authorList>
    </citation>
    <scope>NUCLEOTIDE SEQUENCE [LARGE SCALE GENOMIC DNA]</scope>
    <source>
        <strain evidence="4 5">RIT379</strain>
    </source>
</reference>
<evidence type="ECO:0000259" key="3">
    <source>
        <dbReference type="Pfam" id="PF00149"/>
    </source>
</evidence>
<dbReference type="OrthoDB" id="9780884at2"/>